<evidence type="ECO:0000256" key="6">
    <source>
        <dbReference type="ARBA" id="ARBA00023034"/>
    </source>
</evidence>
<evidence type="ECO:0000313" key="12">
    <source>
        <dbReference type="EMBL" id="KAE9411437.1"/>
    </source>
</evidence>
<evidence type="ECO:0000256" key="5">
    <source>
        <dbReference type="ARBA" id="ARBA00022927"/>
    </source>
</evidence>
<feature type="domain" description="Conserved oligomeric Golgi complex subunit 2 N-terminal" evidence="10">
    <location>
        <begin position="60"/>
        <end position="124"/>
    </location>
</feature>
<gene>
    <name evidence="12" type="ORF">BT96DRAFT_983182</name>
</gene>
<keyword evidence="5" id="KW-0653">Protein transport</keyword>
<dbReference type="InterPro" id="IPR024602">
    <property type="entry name" value="COG_su2_N"/>
</dbReference>
<dbReference type="PANTHER" id="PTHR12961">
    <property type="entry name" value="CONSERVED OLIGOMERIC GOLGI COMPLEX COMPONENT 2"/>
    <property type="match status" value="1"/>
</dbReference>
<organism evidence="12 13">
    <name type="scientific">Gymnopus androsaceus JB14</name>
    <dbReference type="NCBI Taxonomy" id="1447944"/>
    <lineage>
        <taxon>Eukaryota</taxon>
        <taxon>Fungi</taxon>
        <taxon>Dikarya</taxon>
        <taxon>Basidiomycota</taxon>
        <taxon>Agaricomycotina</taxon>
        <taxon>Agaricomycetes</taxon>
        <taxon>Agaricomycetidae</taxon>
        <taxon>Agaricales</taxon>
        <taxon>Marasmiineae</taxon>
        <taxon>Omphalotaceae</taxon>
        <taxon>Gymnopus</taxon>
    </lineage>
</organism>
<dbReference type="GO" id="GO:0017119">
    <property type="term" value="C:Golgi transport complex"/>
    <property type="evidence" value="ECO:0007669"/>
    <property type="project" value="TreeGrafter"/>
</dbReference>
<keyword evidence="7" id="KW-0472">Membrane</keyword>
<evidence type="ECO:0000259" key="11">
    <source>
        <dbReference type="Pfam" id="PF12022"/>
    </source>
</evidence>
<sequence length="859" mass="96639">MSILSPNASSSSSTDPFQLERLAEELATRELSHPGLSDSEDGASYDLPIYIPLSHENPFLSAEKFDVEEFLLSRSHTSLQDLRSELRDYLATLKEELVKLINNDYEAFISLSTDLKGEGDRLVSLKAPLGTLKTEISISKAELRAIQDETIEKLEKRATIREEKALLHLLLKISESVTRLESLLSITNPSQDEDPVEYERFKTSSTSTTSDNNDEKSPANKAKHLNRVAAEYTQLLYHASKARMENCAFIDEIQWKIDRIQSSLSSDLDVLFASTLSAITGEARISDLEKSKILPDLTECLRTYDVLGLWRDAEEILRTEVMRSFIKKTVFAGGLAAPHSPLLPHTPFRSSMTSSFSNSSSSMPPRTPYTPFTAFSTQQSAFPDDPLAKLYTQILRFIERDLSNIMDIAEKISIKSRSSSNPSQFEPLENGTKKEGSGFNILSNVIWYELGQAIMDDLGGVVFAAGRPDEFRKNYEITQAFIRSLEFLAPSMQAVESMRAHPVYAMFEKRWQLPVYFQMRWKEIVTNGDTLFTPQATAIWIALTACWSAEIYIPELSHRFWRLTLQLLSRYRLWLNEVIQDNNYSSLGTAATGRISEANTRSPTPVLSERSSIDAVPNEETLLHRYVALISDIKTLRSSTLILWEEEISRMLPDSEEVEEDDEEPKPYDALDSAILAITALTVPMFNVLILILTERCIVPLNAIKKIRTDLRAKSIKQLPTGPHPWVSSILRPIKVFFGIAGNDGIGAALREEHLERFASQIFENVCEKYISHVSTLKKAEDSLRRLKRGTKSTTFSLFGSASPKDDEGRDEERIQAQLILDVEALGKDAETLGINVVNIEAFVALNNLVRNNDPPETS</sequence>
<evidence type="ECO:0000259" key="10">
    <source>
        <dbReference type="Pfam" id="PF06148"/>
    </source>
</evidence>
<reference evidence="12" key="1">
    <citation type="journal article" date="2019" name="Environ. Microbiol.">
        <title>Fungal ecological strategies reflected in gene transcription - a case study of two litter decomposers.</title>
        <authorList>
            <person name="Barbi F."/>
            <person name="Kohler A."/>
            <person name="Barry K."/>
            <person name="Baskaran P."/>
            <person name="Daum C."/>
            <person name="Fauchery L."/>
            <person name="Ihrmark K."/>
            <person name="Kuo A."/>
            <person name="LaButti K."/>
            <person name="Lipzen A."/>
            <person name="Morin E."/>
            <person name="Grigoriev I.V."/>
            <person name="Henrissat B."/>
            <person name="Lindahl B."/>
            <person name="Martin F."/>
        </authorList>
    </citation>
    <scope>NUCLEOTIDE SEQUENCE</scope>
    <source>
        <strain evidence="12">JB14</strain>
    </source>
</reference>
<evidence type="ECO:0000256" key="2">
    <source>
        <dbReference type="ARBA" id="ARBA00007603"/>
    </source>
</evidence>
<evidence type="ECO:0000256" key="3">
    <source>
        <dbReference type="ARBA" id="ARBA00020977"/>
    </source>
</evidence>
<comment type="similarity">
    <text evidence="2">Belongs to the COG2 family.</text>
</comment>
<evidence type="ECO:0000256" key="9">
    <source>
        <dbReference type="SAM" id="MobiDB-lite"/>
    </source>
</evidence>
<keyword evidence="6" id="KW-0333">Golgi apparatus</keyword>
<keyword evidence="4" id="KW-0813">Transport</keyword>
<dbReference type="GO" id="GO:0015031">
    <property type="term" value="P:protein transport"/>
    <property type="evidence" value="ECO:0007669"/>
    <property type="project" value="UniProtKB-KW"/>
</dbReference>
<dbReference type="PANTHER" id="PTHR12961:SF0">
    <property type="entry name" value="CONSERVED OLIGOMERIC GOLGI COMPLEX SUBUNIT 2"/>
    <property type="match status" value="1"/>
</dbReference>
<dbReference type="GO" id="GO:0000139">
    <property type="term" value="C:Golgi membrane"/>
    <property type="evidence" value="ECO:0007669"/>
    <property type="project" value="UniProtKB-SubCell"/>
</dbReference>
<evidence type="ECO:0000256" key="4">
    <source>
        <dbReference type="ARBA" id="ARBA00022448"/>
    </source>
</evidence>
<evidence type="ECO:0000256" key="7">
    <source>
        <dbReference type="ARBA" id="ARBA00023136"/>
    </source>
</evidence>
<evidence type="ECO:0000256" key="1">
    <source>
        <dbReference type="ARBA" id="ARBA00004395"/>
    </source>
</evidence>
<feature type="domain" description="COG complex component COG2 C-terminal" evidence="11">
    <location>
        <begin position="509"/>
        <end position="823"/>
    </location>
</feature>
<dbReference type="Proteomes" id="UP000799118">
    <property type="component" value="Unassembled WGS sequence"/>
</dbReference>
<protein>
    <recommendedName>
        <fullName evidence="3">Conserved oligomeric Golgi complex subunit 2</fullName>
    </recommendedName>
    <alternativeName>
        <fullName evidence="8">Component of oligomeric Golgi complex 2</fullName>
    </alternativeName>
</protein>
<comment type="subcellular location">
    <subcellularLocation>
        <location evidence="1">Golgi apparatus membrane</location>
        <topology evidence="1">Peripheral membrane protein</topology>
    </subcellularLocation>
</comment>
<dbReference type="GO" id="GO:0007030">
    <property type="term" value="P:Golgi organization"/>
    <property type="evidence" value="ECO:0007669"/>
    <property type="project" value="InterPro"/>
</dbReference>
<dbReference type="Pfam" id="PF06148">
    <property type="entry name" value="COG2_N"/>
    <property type="match status" value="1"/>
</dbReference>
<dbReference type="Pfam" id="PF12022">
    <property type="entry name" value="COG2_C"/>
    <property type="match status" value="1"/>
</dbReference>
<dbReference type="GO" id="GO:0006891">
    <property type="term" value="P:intra-Golgi vesicle-mediated transport"/>
    <property type="evidence" value="ECO:0007669"/>
    <property type="project" value="TreeGrafter"/>
</dbReference>
<accession>A0A6A4ITY7</accession>
<dbReference type="InterPro" id="IPR024603">
    <property type="entry name" value="COG_complex_COG2_C"/>
</dbReference>
<proteinExistence type="inferred from homology"/>
<evidence type="ECO:0000313" key="13">
    <source>
        <dbReference type="Proteomes" id="UP000799118"/>
    </source>
</evidence>
<dbReference type="InterPro" id="IPR009316">
    <property type="entry name" value="COG2"/>
</dbReference>
<dbReference type="OrthoDB" id="332281at2759"/>
<dbReference type="EMBL" id="ML769383">
    <property type="protein sequence ID" value="KAE9411437.1"/>
    <property type="molecule type" value="Genomic_DNA"/>
</dbReference>
<dbReference type="AlphaFoldDB" id="A0A6A4ITY7"/>
<feature type="region of interest" description="Disordered" evidence="9">
    <location>
        <begin position="190"/>
        <end position="222"/>
    </location>
</feature>
<name>A0A6A4ITY7_9AGAR</name>
<keyword evidence="13" id="KW-1185">Reference proteome</keyword>
<evidence type="ECO:0000256" key="8">
    <source>
        <dbReference type="ARBA" id="ARBA00031344"/>
    </source>
</evidence>